<reference evidence="1 2" key="1">
    <citation type="submission" date="2021-06" db="EMBL/GenBank/DDBJ databases">
        <authorList>
            <person name="Palmer J.M."/>
        </authorList>
    </citation>
    <scope>NUCLEOTIDE SEQUENCE [LARGE SCALE GENOMIC DNA]</scope>
    <source>
        <strain evidence="1 2">GA_2019</strain>
        <tissue evidence="1">Muscle</tissue>
    </source>
</reference>
<name>A0ABV0P6E7_9TELE</name>
<gene>
    <name evidence="1" type="ORF">GOODEAATRI_020258</name>
</gene>
<dbReference type="EMBL" id="JAHRIO010061842">
    <property type="protein sequence ID" value="MEQ2179019.1"/>
    <property type="molecule type" value="Genomic_DNA"/>
</dbReference>
<accession>A0ABV0P6E7</accession>
<dbReference type="Proteomes" id="UP001476798">
    <property type="component" value="Unassembled WGS sequence"/>
</dbReference>
<proteinExistence type="predicted"/>
<organism evidence="1 2">
    <name type="scientific">Goodea atripinnis</name>
    <dbReference type="NCBI Taxonomy" id="208336"/>
    <lineage>
        <taxon>Eukaryota</taxon>
        <taxon>Metazoa</taxon>
        <taxon>Chordata</taxon>
        <taxon>Craniata</taxon>
        <taxon>Vertebrata</taxon>
        <taxon>Euteleostomi</taxon>
        <taxon>Actinopterygii</taxon>
        <taxon>Neopterygii</taxon>
        <taxon>Teleostei</taxon>
        <taxon>Neoteleostei</taxon>
        <taxon>Acanthomorphata</taxon>
        <taxon>Ovalentaria</taxon>
        <taxon>Atherinomorphae</taxon>
        <taxon>Cyprinodontiformes</taxon>
        <taxon>Goodeidae</taxon>
        <taxon>Goodea</taxon>
    </lineage>
</organism>
<evidence type="ECO:0000313" key="1">
    <source>
        <dbReference type="EMBL" id="MEQ2179019.1"/>
    </source>
</evidence>
<comment type="caution">
    <text evidence="1">The sequence shown here is derived from an EMBL/GenBank/DDBJ whole genome shotgun (WGS) entry which is preliminary data.</text>
</comment>
<sequence>MTAETCISCYIKGAKVISGCKKCFMVIPLVLQKESFPQRTEIEQMGCSVELQPCLCQDPDLTNEEAQSSGVDGWIFCLYNGCLFKQNRPLLQYFANVSILPPEPIDVWSTLTLSGF</sequence>
<keyword evidence="2" id="KW-1185">Reference proteome</keyword>
<protein>
    <submittedName>
        <fullName evidence="1">Uncharacterized protein</fullName>
    </submittedName>
</protein>
<evidence type="ECO:0000313" key="2">
    <source>
        <dbReference type="Proteomes" id="UP001476798"/>
    </source>
</evidence>